<dbReference type="KEGG" id="mff:MFFC18_18390"/>
<dbReference type="RefSeq" id="WP_075082337.1">
    <property type="nucleotide sequence ID" value="NZ_LWSI01000004.1"/>
</dbReference>
<accession>A0A5B9P6T2</accession>
<evidence type="ECO:0000313" key="2">
    <source>
        <dbReference type="Proteomes" id="UP000322214"/>
    </source>
</evidence>
<dbReference type="OrthoDB" id="1362884at2"/>
<dbReference type="Proteomes" id="UP000322214">
    <property type="component" value="Chromosome"/>
</dbReference>
<gene>
    <name evidence="1" type="ORF">MFFC18_18390</name>
</gene>
<organism evidence="1 2">
    <name type="scientific">Mariniblastus fucicola</name>
    <dbReference type="NCBI Taxonomy" id="980251"/>
    <lineage>
        <taxon>Bacteria</taxon>
        <taxon>Pseudomonadati</taxon>
        <taxon>Planctomycetota</taxon>
        <taxon>Planctomycetia</taxon>
        <taxon>Pirellulales</taxon>
        <taxon>Pirellulaceae</taxon>
        <taxon>Mariniblastus</taxon>
    </lineage>
</organism>
<proteinExistence type="predicted"/>
<reference evidence="1 2" key="1">
    <citation type="submission" date="2019-08" db="EMBL/GenBank/DDBJ databases">
        <title>Deep-cultivation of Planctomycetes and their phenomic and genomic characterization uncovers novel biology.</title>
        <authorList>
            <person name="Wiegand S."/>
            <person name="Jogler M."/>
            <person name="Boedeker C."/>
            <person name="Pinto D."/>
            <person name="Vollmers J."/>
            <person name="Rivas-Marin E."/>
            <person name="Kohn T."/>
            <person name="Peeters S.H."/>
            <person name="Heuer A."/>
            <person name="Rast P."/>
            <person name="Oberbeckmann S."/>
            <person name="Bunk B."/>
            <person name="Jeske O."/>
            <person name="Meyerdierks A."/>
            <person name="Storesund J.E."/>
            <person name="Kallscheuer N."/>
            <person name="Luecker S."/>
            <person name="Lage O.M."/>
            <person name="Pohl T."/>
            <person name="Merkel B.J."/>
            <person name="Hornburger P."/>
            <person name="Mueller R.-W."/>
            <person name="Bruemmer F."/>
            <person name="Labrenz M."/>
            <person name="Spormann A.M."/>
            <person name="Op den Camp H."/>
            <person name="Overmann J."/>
            <person name="Amann R."/>
            <person name="Jetten M.S.M."/>
            <person name="Mascher T."/>
            <person name="Medema M.H."/>
            <person name="Devos D.P."/>
            <person name="Kaster A.-K."/>
            <person name="Ovreas L."/>
            <person name="Rohde M."/>
            <person name="Galperin M.Y."/>
            <person name="Jogler C."/>
        </authorList>
    </citation>
    <scope>NUCLEOTIDE SEQUENCE [LARGE SCALE GENOMIC DNA]</scope>
    <source>
        <strain evidence="1 2">FC18</strain>
    </source>
</reference>
<keyword evidence="2" id="KW-1185">Reference proteome</keyword>
<protein>
    <submittedName>
        <fullName evidence="1">Uncharacterized protein</fullName>
    </submittedName>
</protein>
<name>A0A5B9P6T2_9BACT</name>
<dbReference type="AlphaFoldDB" id="A0A5B9P6T2"/>
<evidence type="ECO:0000313" key="1">
    <source>
        <dbReference type="EMBL" id="QEG21978.1"/>
    </source>
</evidence>
<dbReference type="EMBL" id="CP042912">
    <property type="protein sequence ID" value="QEG21978.1"/>
    <property type="molecule type" value="Genomic_DNA"/>
</dbReference>
<dbReference type="STRING" id="980251.GCA_001642875_03605"/>
<sequence>MDDQPSRLGDHGRYPAWLMMPRDMFKNPFASPSSPASIPTSWDGWYAYDLHESIDVELLPVSFSMWWEFNWFGRFTGAVQDGPESDMQEIGTIKGRVRKTTIEFTKYMPVGTILNPDGTSSKTSTRHPPIQYFGDFDAIEMRLAGKWYILTNYTECSGAWEATPSD</sequence>